<evidence type="ECO:0000313" key="2">
    <source>
        <dbReference type="Proteomes" id="UP000373149"/>
    </source>
</evidence>
<proteinExistence type="predicted"/>
<name>A0A5N8WL32_9ACTN</name>
<dbReference type="AlphaFoldDB" id="A0A5N8WL32"/>
<comment type="caution">
    <text evidence="1">The sequence shown here is derived from an EMBL/GenBank/DDBJ whole genome shotgun (WGS) entry which is preliminary data.</text>
</comment>
<gene>
    <name evidence="1" type="ORF">FPZ41_04200</name>
</gene>
<accession>A0A5N8WL32</accession>
<protein>
    <submittedName>
        <fullName evidence="1">Uncharacterized protein</fullName>
    </submittedName>
</protein>
<dbReference type="Proteomes" id="UP000373149">
    <property type="component" value="Unassembled WGS sequence"/>
</dbReference>
<organism evidence="1 2">
    <name type="scientific">Streptomyces acidicola</name>
    <dbReference type="NCBI Taxonomy" id="2596892"/>
    <lineage>
        <taxon>Bacteria</taxon>
        <taxon>Bacillati</taxon>
        <taxon>Actinomycetota</taxon>
        <taxon>Actinomycetes</taxon>
        <taxon>Kitasatosporales</taxon>
        <taxon>Streptomycetaceae</taxon>
        <taxon>Streptomyces</taxon>
    </lineage>
</organism>
<evidence type="ECO:0000313" key="1">
    <source>
        <dbReference type="EMBL" id="MPY47832.1"/>
    </source>
</evidence>
<keyword evidence="2" id="KW-1185">Reference proteome</keyword>
<dbReference type="EMBL" id="VMNX01000006">
    <property type="protein sequence ID" value="MPY47832.1"/>
    <property type="molecule type" value="Genomic_DNA"/>
</dbReference>
<sequence length="148" mass="16396">MDIERYLAAIDELCSRPFPAEHGRSDAGMAGPGYFIAELATSHGARTADAVERTGTAEDFHDVKEAISEQLNSRWGRQQPPWGMLTVRVRIDRGEVIPEPWNTSSHVVDELNVWQADGSGRWVAVGVADREQDDEIRLLAIVTETAQP</sequence>
<dbReference type="RefSeq" id="WP_152859198.1">
    <property type="nucleotide sequence ID" value="NZ_VMNX01000006.1"/>
</dbReference>
<reference evidence="1 2" key="1">
    <citation type="submission" date="2019-09" db="EMBL/GenBank/DDBJ databases">
        <authorList>
            <person name="Duangmal K."/>
            <person name="Teo W.F.A."/>
            <person name="Lipun K."/>
        </authorList>
    </citation>
    <scope>NUCLEOTIDE SEQUENCE [LARGE SCALE GENOMIC DNA]</scope>
    <source>
        <strain evidence="1 2">K1PN6</strain>
    </source>
</reference>